<evidence type="ECO:0000313" key="1">
    <source>
        <dbReference type="EMBL" id="KWT79707.1"/>
    </source>
</evidence>
<dbReference type="Proteomes" id="UP000060487">
    <property type="component" value="Unassembled WGS sequence"/>
</dbReference>
<comment type="caution">
    <text evidence="1">The sequence shown here is derived from an EMBL/GenBank/DDBJ whole genome shotgun (WGS) entry which is preliminary data.</text>
</comment>
<dbReference type="SUPFAM" id="SSF143011">
    <property type="entry name" value="RelE-like"/>
    <property type="match status" value="1"/>
</dbReference>
<keyword evidence="2" id="KW-1185">Reference proteome</keyword>
<proteinExistence type="predicted"/>
<dbReference type="InterPro" id="IPR035093">
    <property type="entry name" value="RelE/ParE_toxin_dom_sf"/>
</dbReference>
<name>A0ABR5SDZ8_9BACT</name>
<gene>
    <name evidence="1" type="ORF">ASN18_2680</name>
</gene>
<dbReference type="Gene3D" id="3.30.2310.20">
    <property type="entry name" value="RelE-like"/>
    <property type="match status" value="1"/>
</dbReference>
<dbReference type="EMBL" id="LNQR01000102">
    <property type="protein sequence ID" value="KWT79707.1"/>
    <property type="molecule type" value="Genomic_DNA"/>
</dbReference>
<organism evidence="1 2">
    <name type="scientific">Candidatus Magnetominusculus xianensis</name>
    <dbReference type="NCBI Taxonomy" id="1748249"/>
    <lineage>
        <taxon>Bacteria</taxon>
        <taxon>Pseudomonadati</taxon>
        <taxon>Nitrospirota</taxon>
        <taxon>Nitrospiria</taxon>
        <taxon>Nitrospirales</taxon>
        <taxon>Nitrospiraceae</taxon>
        <taxon>Candidatus Magnetominusculus</taxon>
    </lineage>
</organism>
<reference evidence="1 2" key="1">
    <citation type="submission" date="2015-11" db="EMBL/GenBank/DDBJ databases">
        <authorList>
            <person name="Lin W."/>
        </authorList>
    </citation>
    <scope>NUCLEOTIDE SEQUENCE [LARGE SCALE GENOMIC DNA]</scope>
    <source>
        <strain evidence="1 2">HCH-1</strain>
    </source>
</reference>
<accession>A0ABR5SDZ8</accession>
<evidence type="ECO:0000313" key="2">
    <source>
        <dbReference type="Proteomes" id="UP000060487"/>
    </source>
</evidence>
<protein>
    <submittedName>
        <fullName evidence="1">RelE/StbE family addiction module toxin</fullName>
    </submittedName>
</protein>
<sequence length="86" mass="9989">MLTLHITRQVRSFLRTLDSKQYAQITRKILALLDTGTANDSNKLKGYDYSRVDAGEYRIIYKVENNCVYVQLIGKRNDGEIYKSLK</sequence>